<dbReference type="EMBL" id="JBHUOZ010000001">
    <property type="protein sequence ID" value="MFD2919508.1"/>
    <property type="molecule type" value="Genomic_DNA"/>
</dbReference>
<keyword evidence="1" id="KW-1133">Transmembrane helix</keyword>
<comment type="caution">
    <text evidence="2">The sequence shown here is derived from an EMBL/GenBank/DDBJ whole genome shotgun (WGS) entry which is preliminary data.</text>
</comment>
<keyword evidence="1" id="KW-0472">Membrane</keyword>
<feature type="transmembrane region" description="Helical" evidence="1">
    <location>
        <begin position="77"/>
        <end position="106"/>
    </location>
</feature>
<evidence type="ECO:0000313" key="2">
    <source>
        <dbReference type="EMBL" id="MFD2919508.1"/>
    </source>
</evidence>
<name>A0ABW6A742_9BACT</name>
<gene>
    <name evidence="2" type="ORF">ACFS6H_07320</name>
</gene>
<feature type="transmembrane region" description="Helical" evidence="1">
    <location>
        <begin position="45"/>
        <end position="65"/>
    </location>
</feature>
<proteinExistence type="predicted"/>
<accession>A0ABW6A742</accession>
<evidence type="ECO:0000256" key="1">
    <source>
        <dbReference type="SAM" id="Phobius"/>
    </source>
</evidence>
<protein>
    <recommendedName>
        <fullName evidence="4">PH domain-containing protein</fullName>
    </recommendedName>
</protein>
<organism evidence="2 3">
    <name type="scientific">Terrimonas rubra</name>
    <dbReference type="NCBI Taxonomy" id="1035890"/>
    <lineage>
        <taxon>Bacteria</taxon>
        <taxon>Pseudomonadati</taxon>
        <taxon>Bacteroidota</taxon>
        <taxon>Chitinophagia</taxon>
        <taxon>Chitinophagales</taxon>
        <taxon>Chitinophagaceae</taxon>
        <taxon>Terrimonas</taxon>
    </lineage>
</organism>
<evidence type="ECO:0008006" key="4">
    <source>
        <dbReference type="Google" id="ProtNLM"/>
    </source>
</evidence>
<evidence type="ECO:0000313" key="3">
    <source>
        <dbReference type="Proteomes" id="UP001597511"/>
    </source>
</evidence>
<reference evidence="3" key="1">
    <citation type="journal article" date="2019" name="Int. J. Syst. Evol. Microbiol.">
        <title>The Global Catalogue of Microorganisms (GCM) 10K type strain sequencing project: providing services to taxonomists for standard genome sequencing and annotation.</title>
        <authorList>
            <consortium name="The Broad Institute Genomics Platform"/>
            <consortium name="The Broad Institute Genome Sequencing Center for Infectious Disease"/>
            <person name="Wu L."/>
            <person name="Ma J."/>
        </authorList>
    </citation>
    <scope>NUCLEOTIDE SEQUENCE [LARGE SCALE GENOMIC DNA]</scope>
    <source>
        <strain evidence="3">KCTC 23299</strain>
    </source>
</reference>
<dbReference type="RefSeq" id="WP_386096763.1">
    <property type="nucleotide sequence ID" value="NZ_JBHUOZ010000001.1"/>
</dbReference>
<sequence length="188" mass="21017">MNHFELALKNEKLLYYHRMAVLLLILNFAAFIIVAIYATTSTTRTFAIVGVAATTFGLAMAYWQYATVKEANDKRNVIGLFFAAVCWGLMQSWVAAVICLLVQVFYSISIRKQIVTVIDGGVQYPAFFGTTTAKWNELNNVVLKDGLLTIDFKNNKIIQAEITETQPVNEPEFNRFCNARLTGNSAAV</sequence>
<keyword evidence="1" id="KW-0812">Transmembrane</keyword>
<keyword evidence="3" id="KW-1185">Reference proteome</keyword>
<feature type="transmembrane region" description="Helical" evidence="1">
    <location>
        <begin position="20"/>
        <end position="39"/>
    </location>
</feature>
<dbReference type="Proteomes" id="UP001597511">
    <property type="component" value="Unassembled WGS sequence"/>
</dbReference>